<dbReference type="EMBL" id="JBHSOF010000001">
    <property type="protein sequence ID" value="MFC5661700.1"/>
    <property type="molecule type" value="Genomic_DNA"/>
</dbReference>
<dbReference type="Pfam" id="PF19565">
    <property type="entry name" value="DUF6087"/>
    <property type="match status" value="1"/>
</dbReference>
<gene>
    <name evidence="2" type="ORF">ACFP3U_01745</name>
</gene>
<feature type="compositionally biased region" description="Basic residues" evidence="1">
    <location>
        <begin position="88"/>
        <end position="98"/>
    </location>
</feature>
<dbReference type="RefSeq" id="WP_380223262.1">
    <property type="nucleotide sequence ID" value="NZ_JBHSOF010000001.1"/>
</dbReference>
<evidence type="ECO:0000313" key="3">
    <source>
        <dbReference type="Proteomes" id="UP001595975"/>
    </source>
</evidence>
<evidence type="ECO:0000256" key="1">
    <source>
        <dbReference type="SAM" id="MobiDB-lite"/>
    </source>
</evidence>
<organism evidence="2 3">
    <name type="scientific">Kitasatospora misakiensis</name>
    <dbReference type="NCBI Taxonomy" id="67330"/>
    <lineage>
        <taxon>Bacteria</taxon>
        <taxon>Bacillati</taxon>
        <taxon>Actinomycetota</taxon>
        <taxon>Actinomycetes</taxon>
        <taxon>Kitasatosporales</taxon>
        <taxon>Streptomycetaceae</taxon>
        <taxon>Kitasatospora</taxon>
    </lineage>
</organism>
<keyword evidence="3" id="KW-1185">Reference proteome</keyword>
<accession>A0ABW0WVL3</accession>
<evidence type="ECO:0000313" key="2">
    <source>
        <dbReference type="EMBL" id="MFC5661700.1"/>
    </source>
</evidence>
<name>A0ABW0WVL3_9ACTN</name>
<protein>
    <submittedName>
        <fullName evidence="2">DUF6087 family protein</fullName>
    </submittedName>
</protein>
<sequence length="98" mass="11007">MDEDEPLDQWAARRDAMRRPLGELKAVMLDGSRATHVRPTEPRLILSWDGVEWTPHAVADDYPTTQRILHGIKGDGMIAAPSPPPRKPAGRHRKPRQG</sequence>
<reference evidence="3" key="1">
    <citation type="journal article" date="2019" name="Int. J. Syst. Evol. Microbiol.">
        <title>The Global Catalogue of Microorganisms (GCM) 10K type strain sequencing project: providing services to taxonomists for standard genome sequencing and annotation.</title>
        <authorList>
            <consortium name="The Broad Institute Genomics Platform"/>
            <consortium name="The Broad Institute Genome Sequencing Center for Infectious Disease"/>
            <person name="Wu L."/>
            <person name="Ma J."/>
        </authorList>
    </citation>
    <scope>NUCLEOTIDE SEQUENCE [LARGE SCALE GENOMIC DNA]</scope>
    <source>
        <strain evidence="3">CGMCC 4.1437</strain>
    </source>
</reference>
<dbReference type="Proteomes" id="UP001595975">
    <property type="component" value="Unassembled WGS sequence"/>
</dbReference>
<comment type="caution">
    <text evidence="2">The sequence shown here is derived from an EMBL/GenBank/DDBJ whole genome shotgun (WGS) entry which is preliminary data.</text>
</comment>
<proteinExistence type="predicted"/>
<feature type="region of interest" description="Disordered" evidence="1">
    <location>
        <begin position="74"/>
        <end position="98"/>
    </location>
</feature>
<dbReference type="InterPro" id="IPR045733">
    <property type="entry name" value="DUF6087"/>
</dbReference>